<proteinExistence type="predicted"/>
<dbReference type="Proteomes" id="UP001223646">
    <property type="component" value="Unassembled WGS sequence"/>
</dbReference>
<reference evidence="1" key="1">
    <citation type="submission" date="2023-05" db="EMBL/GenBank/DDBJ databases">
        <authorList>
            <person name="Du J."/>
        </authorList>
    </citation>
    <scope>NUCLEOTIDE SEQUENCE</scope>
    <source>
        <strain evidence="1">UMB1064</strain>
    </source>
</reference>
<gene>
    <name evidence="1" type="ORF">QP460_003325</name>
</gene>
<evidence type="ECO:0000313" key="2">
    <source>
        <dbReference type="Proteomes" id="UP001223646"/>
    </source>
</evidence>
<sequence>MADYAYFSNGSWMIGAAEGEPEGSPAYLLTVGGKCIKKTHQDSPEIDEFISRAVKVTK</sequence>
<organism evidence="1 2">
    <name type="scientific">Corynebacterium amycolatum</name>
    <dbReference type="NCBI Taxonomy" id="43765"/>
    <lineage>
        <taxon>Bacteria</taxon>
        <taxon>Bacillati</taxon>
        <taxon>Actinomycetota</taxon>
        <taxon>Actinomycetes</taxon>
        <taxon>Mycobacteriales</taxon>
        <taxon>Corynebacteriaceae</taxon>
        <taxon>Corynebacterium</taxon>
    </lineage>
</organism>
<dbReference type="RefSeq" id="WP_168168089.1">
    <property type="nucleotide sequence ID" value="NZ_JASOOY020000011.1"/>
</dbReference>
<name>A0AAW9SNH7_CORAY</name>
<dbReference type="AlphaFoldDB" id="A0AAW9SNH7"/>
<accession>A0AAW9SNH7</accession>
<comment type="caution">
    <text evidence="1">The sequence shown here is derived from an EMBL/GenBank/DDBJ whole genome shotgun (WGS) entry which is preliminary data.</text>
</comment>
<protein>
    <submittedName>
        <fullName evidence="1">Uncharacterized protein</fullName>
    </submittedName>
</protein>
<evidence type="ECO:0000313" key="1">
    <source>
        <dbReference type="EMBL" id="MEO3716625.1"/>
    </source>
</evidence>
<dbReference type="EMBL" id="JASOOY020000011">
    <property type="protein sequence ID" value="MEO3716625.1"/>
    <property type="molecule type" value="Genomic_DNA"/>
</dbReference>
<reference evidence="1" key="2">
    <citation type="submission" date="2024-05" db="EMBL/GenBank/DDBJ databases">
        <authorList>
            <person name="Wolfe A."/>
        </authorList>
    </citation>
    <scope>NUCLEOTIDE SEQUENCE</scope>
    <source>
        <strain evidence="1">UMB1064</strain>
    </source>
</reference>